<evidence type="ECO:0000256" key="8">
    <source>
        <dbReference type="ARBA" id="ARBA00023239"/>
    </source>
</evidence>
<keyword evidence="5" id="KW-0210">Decarboxylase</keyword>
<dbReference type="GO" id="GO:0004737">
    <property type="term" value="F:pyruvate decarboxylase activity"/>
    <property type="evidence" value="ECO:0007669"/>
    <property type="project" value="TreeGrafter"/>
</dbReference>
<feature type="domain" description="Thiamine pyrophosphate enzyme N-terminal TPP-binding" evidence="12">
    <location>
        <begin position="2"/>
        <end position="64"/>
    </location>
</feature>
<dbReference type="AlphaFoldDB" id="A0A6M4H5P8"/>
<evidence type="ECO:0000256" key="3">
    <source>
        <dbReference type="ARBA" id="ARBA00007812"/>
    </source>
</evidence>
<keyword evidence="6" id="KW-0460">Magnesium</keyword>
<dbReference type="EC" id="4.1.1.74" evidence="13"/>
<comment type="cofactor">
    <cofactor evidence="2">
        <name>thiamine diphosphate</name>
        <dbReference type="ChEBI" id="CHEBI:58937"/>
    </cofactor>
</comment>
<dbReference type="SUPFAM" id="SSF52467">
    <property type="entry name" value="DHS-like NAD/FAD-binding domain"/>
    <property type="match status" value="1"/>
</dbReference>
<dbReference type="SUPFAM" id="SSF52518">
    <property type="entry name" value="Thiamin diphosphate-binding fold (THDP-binding)"/>
    <property type="match status" value="2"/>
</dbReference>
<dbReference type="InterPro" id="IPR011766">
    <property type="entry name" value="TPP_enzyme_TPP-bd"/>
</dbReference>
<evidence type="ECO:0000256" key="1">
    <source>
        <dbReference type="ARBA" id="ARBA00001920"/>
    </source>
</evidence>
<dbReference type="InterPro" id="IPR012000">
    <property type="entry name" value="Thiamin_PyroP_enz_cen_dom"/>
</dbReference>
<dbReference type="InterPro" id="IPR012110">
    <property type="entry name" value="PDC/IPDC-like"/>
</dbReference>
<keyword evidence="14" id="KW-1185">Reference proteome</keyword>
<evidence type="ECO:0000256" key="2">
    <source>
        <dbReference type="ARBA" id="ARBA00001964"/>
    </source>
</evidence>
<evidence type="ECO:0000313" key="14">
    <source>
        <dbReference type="Proteomes" id="UP000503096"/>
    </source>
</evidence>
<dbReference type="Pfam" id="PF02775">
    <property type="entry name" value="TPP_enzyme_C"/>
    <property type="match status" value="1"/>
</dbReference>
<dbReference type="InParanoid" id="A0A6M4H5P8"/>
<dbReference type="GO" id="GO:0000949">
    <property type="term" value="P:aromatic amino acid family catabolic process to alcohol via Ehrlich pathway"/>
    <property type="evidence" value="ECO:0007669"/>
    <property type="project" value="TreeGrafter"/>
</dbReference>
<keyword evidence="13" id="KW-0670">Pyruvate</keyword>
<dbReference type="Pfam" id="PF00205">
    <property type="entry name" value="TPP_enzyme_M"/>
    <property type="match status" value="1"/>
</dbReference>
<dbReference type="PANTHER" id="PTHR43452">
    <property type="entry name" value="PYRUVATE DECARBOXYLASE"/>
    <property type="match status" value="1"/>
</dbReference>
<dbReference type="Proteomes" id="UP000503096">
    <property type="component" value="Chromosome"/>
</dbReference>
<gene>
    <name evidence="13" type="primary">ipdC</name>
    <name evidence="13" type="ORF">DSM104440_01061</name>
</gene>
<dbReference type="InterPro" id="IPR012001">
    <property type="entry name" value="Thiamin_PyroP_enz_TPP-bd_dom"/>
</dbReference>
<dbReference type="GO" id="GO:0005829">
    <property type="term" value="C:cytosol"/>
    <property type="evidence" value="ECO:0007669"/>
    <property type="project" value="TreeGrafter"/>
</dbReference>
<dbReference type="InterPro" id="IPR029035">
    <property type="entry name" value="DHS-like_NAD/FAD-binding_dom"/>
</dbReference>
<evidence type="ECO:0000259" key="10">
    <source>
        <dbReference type="Pfam" id="PF00205"/>
    </source>
</evidence>
<dbReference type="InterPro" id="IPR029061">
    <property type="entry name" value="THDP-binding"/>
</dbReference>
<evidence type="ECO:0000259" key="11">
    <source>
        <dbReference type="Pfam" id="PF02775"/>
    </source>
</evidence>
<dbReference type="EMBL" id="CP053073">
    <property type="protein sequence ID" value="QJR14268.1"/>
    <property type="molecule type" value="Genomic_DNA"/>
</dbReference>
<dbReference type="GO" id="GO:0000287">
    <property type="term" value="F:magnesium ion binding"/>
    <property type="evidence" value="ECO:0007669"/>
    <property type="project" value="InterPro"/>
</dbReference>
<dbReference type="Gene3D" id="3.40.50.1220">
    <property type="entry name" value="TPP-binding domain"/>
    <property type="match status" value="1"/>
</dbReference>
<evidence type="ECO:0000256" key="4">
    <source>
        <dbReference type="ARBA" id="ARBA00022723"/>
    </source>
</evidence>
<name>A0A6M4H5P8_9PROT</name>
<dbReference type="PANTHER" id="PTHR43452:SF30">
    <property type="entry name" value="PYRUVATE DECARBOXYLASE ISOZYME 1-RELATED"/>
    <property type="match status" value="1"/>
</dbReference>
<keyword evidence="7 9" id="KW-0786">Thiamine pyrophosphate</keyword>
<keyword evidence="4" id="KW-0479">Metal-binding</keyword>
<comment type="cofactor">
    <cofactor evidence="1">
        <name>a metal cation</name>
        <dbReference type="ChEBI" id="CHEBI:25213"/>
    </cofactor>
</comment>
<dbReference type="GO" id="GO:0009851">
    <property type="term" value="P:auxin biosynthetic process"/>
    <property type="evidence" value="ECO:0007669"/>
    <property type="project" value="InterPro"/>
</dbReference>
<evidence type="ECO:0000256" key="5">
    <source>
        <dbReference type="ARBA" id="ARBA00022793"/>
    </source>
</evidence>
<evidence type="ECO:0000256" key="6">
    <source>
        <dbReference type="ARBA" id="ARBA00022842"/>
    </source>
</evidence>
<dbReference type="Gene3D" id="3.40.50.970">
    <property type="match status" value="2"/>
</dbReference>
<comment type="similarity">
    <text evidence="3 9">Belongs to the TPP enzyme family.</text>
</comment>
<evidence type="ECO:0000256" key="7">
    <source>
        <dbReference type="ARBA" id="ARBA00023052"/>
    </source>
</evidence>
<evidence type="ECO:0000259" key="12">
    <source>
        <dbReference type="Pfam" id="PF02776"/>
    </source>
</evidence>
<proteinExistence type="inferred from homology"/>
<dbReference type="GO" id="GO:0047434">
    <property type="term" value="F:indolepyruvate decarboxylase activity"/>
    <property type="evidence" value="ECO:0007669"/>
    <property type="project" value="UniProtKB-EC"/>
</dbReference>
<dbReference type="GO" id="GO:0030976">
    <property type="term" value="F:thiamine pyrophosphate binding"/>
    <property type="evidence" value="ECO:0007669"/>
    <property type="project" value="InterPro"/>
</dbReference>
<evidence type="ECO:0000256" key="9">
    <source>
        <dbReference type="RuleBase" id="RU362132"/>
    </source>
</evidence>
<protein>
    <submittedName>
        <fullName evidence="13">Indole-3-pyruvate decarboxylase</fullName>
        <ecNumber evidence="13">4.1.1.74</ecNumber>
    </submittedName>
</protein>
<dbReference type="NCBIfam" id="TIGR03394">
    <property type="entry name" value="indol_phenyl_DC"/>
    <property type="match status" value="1"/>
</dbReference>
<dbReference type="InterPro" id="IPR017765">
    <property type="entry name" value="IPDC"/>
</dbReference>
<feature type="domain" description="Thiamine pyrophosphate enzyme central" evidence="10">
    <location>
        <begin position="143"/>
        <end position="241"/>
    </location>
</feature>
<keyword evidence="8 13" id="KW-0456">Lyase</keyword>
<evidence type="ECO:0000313" key="13">
    <source>
        <dbReference type="EMBL" id="QJR14268.1"/>
    </source>
</evidence>
<sequence length="494" mass="51837">MAFAADASARIRGAPSVLAVTYGAGALNVVNAIAGSYAEKAPVVVVSGAPASGERTGGLLVHHQAKRFDSQLAIFREITCDQACLDDPARAPAEVARVLASARRLSRPVYLEVPRDLFDAPCAAIARLPDAEPDAEAIAACADEVLARLAAARRPVLMVGVEVRRFGLEAEVARLARTLAIPVVTSFLGRGLLASSDAPLAGTYLGAAGDGAVSALVEESDALLLLGVIVSDTNFGVSPTRVDLRHAIHALDGCVRLSHHAYPDIPLGALVTALLARAPRLSDARRVETAHPPHGLADDARAVTPVDIAAGINDLMAEHGRFPVSADVGDSLFTGLDLEPTDYVAPGYYATMGFAVPAALGIQATTGRRPLVLVGDGAFQMTGWELGHCRRYGWDPIVVVLNNSGWRMLSAFRPGARYAELGTWDFAACANALGGRGWRIETRHDLQLALGSAASDRGQFHLLDVRLAPDALSETLRRFAGARAPQATNNAIAA</sequence>
<reference evidence="13 14" key="1">
    <citation type="submission" date="2020-04" db="EMBL/GenBank/DDBJ databases">
        <title>Usitatibacter rugosus gen. nov., sp. nov. and Usitatibacter palustris sp. nov., novel members of Usitatibacteraceae fam. nov. within the order Nitrosomonadales isolated from soil.</title>
        <authorList>
            <person name="Huber K.J."/>
            <person name="Neumann-Schaal M."/>
            <person name="Geppert A."/>
            <person name="Luckner M."/>
            <person name="Wanner G."/>
            <person name="Overmann J."/>
        </authorList>
    </citation>
    <scope>NUCLEOTIDE SEQUENCE [LARGE SCALE GENOMIC DNA]</scope>
    <source>
        <strain evidence="13 14">Swamp67</strain>
    </source>
</reference>
<accession>A0A6M4H5P8</accession>
<feature type="domain" description="Thiamine pyrophosphate enzyme TPP-binding" evidence="11">
    <location>
        <begin position="339"/>
        <end position="465"/>
    </location>
</feature>
<organism evidence="13 14">
    <name type="scientific">Usitatibacter palustris</name>
    <dbReference type="NCBI Taxonomy" id="2732487"/>
    <lineage>
        <taxon>Bacteria</taxon>
        <taxon>Pseudomonadati</taxon>
        <taxon>Pseudomonadota</taxon>
        <taxon>Betaproteobacteria</taxon>
        <taxon>Nitrosomonadales</taxon>
        <taxon>Usitatibacteraceae</taxon>
        <taxon>Usitatibacter</taxon>
    </lineage>
</organism>
<dbReference type="KEGG" id="upl:DSM104440_01061"/>
<dbReference type="Pfam" id="PF02776">
    <property type="entry name" value="TPP_enzyme_N"/>
    <property type="match status" value="1"/>
</dbReference>